<accession>A0A2Z6AZ61</accession>
<gene>
    <name evidence="1" type="ORF">DFE_1739</name>
</gene>
<dbReference type="RefSeq" id="WP_126378584.1">
    <property type="nucleotide sequence ID" value="NZ_AP017378.1"/>
</dbReference>
<dbReference type="InterPro" id="IPR027417">
    <property type="entry name" value="P-loop_NTPase"/>
</dbReference>
<name>A0A2Z6AZ61_9BACT</name>
<evidence type="ECO:0000313" key="1">
    <source>
        <dbReference type="EMBL" id="BBD08465.1"/>
    </source>
</evidence>
<sequence length="802" mass="91096">MDSKLDFKVIVELLRCHGDITINSKCDYEEKGHWQIYKFSMRQALDAASIKYLIYFYSDATTDSVNRAFSRVSRLGDPIVVHPVSMELNIKTIVGLDNLSVYTTRQFLVKLITSEINDYKKKISDLTVDNYIQPTIESEDASRSFPGVKVGPSRDKGALKVLLASPGQGKSFFSRHFASSMTDIIPIYIFSNQWKSIFESDLKSIWSTLTFCFNYYGASIHWVEGHEKRFLKAMLAAGVFQIIFDGFDEYILWNNKTVSAEEALRSLAELAHDSNSDIIITSRTTFWNAAVNDDVLSTLPCDVDVFHMKSFKDEQVERYFKLTIESEGAVQKALKLYKDLYLIFADRKYNPIGKGVTISLLADLFKYGHSVSDLRDHLNGRSYLAWLMERLCEREERRQQIGLDFQTQLKVFKDFIEATASKLGEGSGEVLEEVLEANGVESHQIVDLLGGADNRALGKLTSHPLLCLKDSEDNVWAFRQEQIFYNLAAQRICEYILERSDVKGELDVFSQSDLLAFINDLISLNSLHASNVALAIVEYSFSRQDLSKAESEVVSIVQFLLSMGCSIHFNSQLSSLSLLGTTLALQAISKLASRSDVHERTRYFKKFLSINDMFSDLYFNGEISAFDFSNCHFSNCRFVHTSFSSCIFDRNTKFVSCYTKYLSLLNSDTFASSSFKNCFLDEDTVYIIESLKAKRGETKYSYILLIKDIKRVVDEFVYRDALIMKGVDLADISMSQVGLSMNYDVIMDMFFNNALDKESGSYGDTAIIKQGCISDFSFYAENNILKGSLKKIEIELKKKLLG</sequence>
<dbReference type="EMBL" id="AP017378">
    <property type="protein sequence ID" value="BBD08465.1"/>
    <property type="molecule type" value="Genomic_DNA"/>
</dbReference>
<protein>
    <recommendedName>
        <fullName evidence="3">NACHT domain-containing protein</fullName>
    </recommendedName>
</protein>
<dbReference type="KEGG" id="dfl:DFE_1739"/>
<dbReference type="Proteomes" id="UP000269883">
    <property type="component" value="Chromosome"/>
</dbReference>
<reference evidence="1 2" key="1">
    <citation type="journal article" date="2018" name="Sci. Adv.">
        <title>Multi-heme cytochromes provide a pathway for survival in energy-limited environments.</title>
        <authorList>
            <person name="Deng X."/>
            <person name="Dohmae N."/>
            <person name="Nealson K.H."/>
            <person name="Hashimoto K."/>
            <person name="Okamoto A."/>
        </authorList>
    </citation>
    <scope>NUCLEOTIDE SEQUENCE [LARGE SCALE GENOMIC DNA]</scope>
    <source>
        <strain evidence="1 2">IS5</strain>
    </source>
</reference>
<organism evidence="1 2">
    <name type="scientific">Desulfovibrio ferrophilus</name>
    <dbReference type="NCBI Taxonomy" id="241368"/>
    <lineage>
        <taxon>Bacteria</taxon>
        <taxon>Pseudomonadati</taxon>
        <taxon>Thermodesulfobacteriota</taxon>
        <taxon>Desulfovibrionia</taxon>
        <taxon>Desulfovibrionales</taxon>
        <taxon>Desulfovibrionaceae</taxon>
        <taxon>Desulfovibrio</taxon>
    </lineage>
</organism>
<proteinExistence type="predicted"/>
<evidence type="ECO:0000313" key="2">
    <source>
        <dbReference type="Proteomes" id="UP000269883"/>
    </source>
</evidence>
<dbReference type="OrthoDB" id="5519212at2"/>
<dbReference type="Gene3D" id="3.40.50.300">
    <property type="entry name" value="P-loop containing nucleotide triphosphate hydrolases"/>
    <property type="match status" value="1"/>
</dbReference>
<dbReference type="Gene3D" id="2.160.20.80">
    <property type="entry name" value="E3 ubiquitin-protein ligase SopA"/>
    <property type="match status" value="1"/>
</dbReference>
<keyword evidence="2" id="KW-1185">Reference proteome</keyword>
<evidence type="ECO:0008006" key="3">
    <source>
        <dbReference type="Google" id="ProtNLM"/>
    </source>
</evidence>
<dbReference type="AlphaFoldDB" id="A0A2Z6AZ61"/>